<proteinExistence type="inferred from homology"/>
<evidence type="ECO:0000313" key="11">
    <source>
        <dbReference type="EMBL" id="KAK9158719.1"/>
    </source>
</evidence>
<accession>A0AAP0KVM8</accession>
<dbReference type="InterPro" id="IPR005123">
    <property type="entry name" value="Oxoglu/Fe-dep_dioxygenase_dom"/>
</dbReference>
<dbReference type="EMBL" id="JBBNAG010000002">
    <property type="protein sequence ID" value="KAK9158719.1"/>
    <property type="molecule type" value="Genomic_DNA"/>
</dbReference>
<dbReference type="PRINTS" id="PR00682">
    <property type="entry name" value="IPNSYNTHASE"/>
</dbReference>
<evidence type="ECO:0000256" key="8">
    <source>
        <dbReference type="ARBA" id="ARBA00059922"/>
    </source>
</evidence>
<keyword evidence="12" id="KW-1185">Reference proteome</keyword>
<evidence type="ECO:0000256" key="3">
    <source>
        <dbReference type="ARBA" id="ARBA00008056"/>
    </source>
</evidence>
<sequence length="373" mass="42110">MGLAYETKREDDSLESQYHKGVLHLCETGITKIPNKYIFPIEDRLRNTLGEEQTAECVGLELPVIDFAELQGSKRSQVLKSLSKACEEYGFFQVINHGIPHDDLANMIDVAKEFFELPFEEREKYMSLDLHSPVRYGTSFSQNSDKTFCWRDLLKLTCHPLSDMLPFWPSSPVKLRQVAALHSKQIKFLFLMIMGAVLESLGLASSSTCEDDGGEKILKQFEGGSQVMVLNCYPQCPEPDLTLGMPSHSDYGFLTVLLQDEAEGLQVLHQGKWITVKPLSNSFVVNVGDHLEIFSNGRYKSVLHRVLVNPSKLRVSVASLHSLPFDAIVRPSTKLVNEANPRRYKDTDFGSFVDYISTCDSKEKSFLESRKLS</sequence>
<name>A0AAP0KVM8_9MAGN</name>
<keyword evidence="4" id="KW-0963">Cytoplasm</keyword>
<evidence type="ECO:0000313" key="12">
    <source>
        <dbReference type="Proteomes" id="UP001419268"/>
    </source>
</evidence>
<evidence type="ECO:0000256" key="2">
    <source>
        <dbReference type="ARBA" id="ARBA00004496"/>
    </source>
</evidence>
<evidence type="ECO:0000256" key="6">
    <source>
        <dbReference type="ARBA" id="ARBA00023004"/>
    </source>
</evidence>
<protein>
    <recommendedName>
        <fullName evidence="10">Fe2OG dioxygenase domain-containing protein</fullName>
    </recommendedName>
</protein>
<dbReference type="GO" id="GO:0046872">
    <property type="term" value="F:metal ion binding"/>
    <property type="evidence" value="ECO:0007669"/>
    <property type="project" value="UniProtKB-KW"/>
</dbReference>
<dbReference type="Pfam" id="PF03171">
    <property type="entry name" value="2OG-FeII_Oxy"/>
    <property type="match status" value="1"/>
</dbReference>
<dbReference type="InterPro" id="IPR027443">
    <property type="entry name" value="IPNS-like_sf"/>
</dbReference>
<evidence type="ECO:0000256" key="5">
    <source>
        <dbReference type="ARBA" id="ARBA00022723"/>
    </source>
</evidence>
<evidence type="ECO:0000256" key="1">
    <source>
        <dbReference type="ARBA" id="ARBA00004123"/>
    </source>
</evidence>
<keyword evidence="5 9" id="KW-0479">Metal-binding</keyword>
<dbReference type="InterPro" id="IPR050295">
    <property type="entry name" value="Plant_2OG-oxidoreductases"/>
</dbReference>
<comment type="function">
    <text evidence="8">Involved in the regulation of shoot development and salicylic acid (SA) homeostasis.</text>
</comment>
<comment type="subcellular location">
    <subcellularLocation>
        <location evidence="2">Cytoplasm</location>
    </subcellularLocation>
    <subcellularLocation>
        <location evidence="1">Nucleus</location>
    </subcellularLocation>
</comment>
<evidence type="ECO:0000256" key="9">
    <source>
        <dbReference type="RuleBase" id="RU003682"/>
    </source>
</evidence>
<dbReference type="GO" id="GO:0005634">
    <property type="term" value="C:nucleus"/>
    <property type="evidence" value="ECO:0007669"/>
    <property type="project" value="UniProtKB-SubCell"/>
</dbReference>
<dbReference type="FunFam" id="2.60.120.330:FF:000015">
    <property type="entry name" value="Protein DMR6-LIKE OXYGENASE 1"/>
    <property type="match status" value="1"/>
</dbReference>
<dbReference type="PANTHER" id="PTHR47991">
    <property type="entry name" value="OXOGLUTARATE/IRON-DEPENDENT DIOXYGENASE"/>
    <property type="match status" value="1"/>
</dbReference>
<dbReference type="Pfam" id="PF14226">
    <property type="entry name" value="DIOX_N"/>
    <property type="match status" value="1"/>
</dbReference>
<keyword evidence="9" id="KW-0560">Oxidoreductase</keyword>
<evidence type="ECO:0000256" key="7">
    <source>
        <dbReference type="ARBA" id="ARBA00023242"/>
    </source>
</evidence>
<comment type="caution">
    <text evidence="11">The sequence shown here is derived from an EMBL/GenBank/DDBJ whole genome shotgun (WGS) entry which is preliminary data.</text>
</comment>
<dbReference type="PROSITE" id="PS51471">
    <property type="entry name" value="FE2OG_OXY"/>
    <property type="match status" value="1"/>
</dbReference>
<dbReference type="InterPro" id="IPR044861">
    <property type="entry name" value="IPNS-like_FE2OG_OXY"/>
</dbReference>
<keyword evidence="6 9" id="KW-0408">Iron</keyword>
<gene>
    <name evidence="11" type="ORF">Scep_005293</name>
</gene>
<dbReference type="Gene3D" id="2.60.120.330">
    <property type="entry name" value="B-lactam Antibiotic, Isopenicillin N Synthase, Chain"/>
    <property type="match status" value="1"/>
</dbReference>
<evidence type="ECO:0000259" key="10">
    <source>
        <dbReference type="PROSITE" id="PS51471"/>
    </source>
</evidence>
<dbReference type="SUPFAM" id="SSF51197">
    <property type="entry name" value="Clavaminate synthase-like"/>
    <property type="match status" value="1"/>
</dbReference>
<dbReference type="GO" id="GO:0016491">
    <property type="term" value="F:oxidoreductase activity"/>
    <property type="evidence" value="ECO:0007669"/>
    <property type="project" value="UniProtKB-KW"/>
</dbReference>
<comment type="similarity">
    <text evidence="3 9">Belongs to the iron/ascorbate-dependent oxidoreductase family.</text>
</comment>
<dbReference type="GO" id="GO:0005737">
    <property type="term" value="C:cytoplasm"/>
    <property type="evidence" value="ECO:0007669"/>
    <property type="project" value="UniProtKB-SubCell"/>
</dbReference>
<keyword evidence="7" id="KW-0539">Nucleus</keyword>
<dbReference type="AlphaFoldDB" id="A0AAP0KVM8"/>
<evidence type="ECO:0000256" key="4">
    <source>
        <dbReference type="ARBA" id="ARBA00022490"/>
    </source>
</evidence>
<dbReference type="Proteomes" id="UP001419268">
    <property type="component" value="Unassembled WGS sequence"/>
</dbReference>
<feature type="domain" description="Fe2OG dioxygenase" evidence="10">
    <location>
        <begin position="224"/>
        <end position="323"/>
    </location>
</feature>
<reference evidence="11 12" key="1">
    <citation type="submission" date="2024-01" db="EMBL/GenBank/DDBJ databases">
        <title>Genome assemblies of Stephania.</title>
        <authorList>
            <person name="Yang L."/>
        </authorList>
    </citation>
    <scope>NUCLEOTIDE SEQUENCE [LARGE SCALE GENOMIC DNA]</scope>
    <source>
        <strain evidence="11">JXDWG</strain>
        <tissue evidence="11">Leaf</tissue>
    </source>
</reference>
<dbReference type="InterPro" id="IPR026992">
    <property type="entry name" value="DIOX_N"/>
</dbReference>
<organism evidence="11 12">
    <name type="scientific">Stephania cephalantha</name>
    <dbReference type="NCBI Taxonomy" id="152367"/>
    <lineage>
        <taxon>Eukaryota</taxon>
        <taxon>Viridiplantae</taxon>
        <taxon>Streptophyta</taxon>
        <taxon>Embryophyta</taxon>
        <taxon>Tracheophyta</taxon>
        <taxon>Spermatophyta</taxon>
        <taxon>Magnoliopsida</taxon>
        <taxon>Ranunculales</taxon>
        <taxon>Menispermaceae</taxon>
        <taxon>Menispermoideae</taxon>
        <taxon>Cissampelideae</taxon>
        <taxon>Stephania</taxon>
    </lineage>
</organism>